<dbReference type="AlphaFoldDB" id="J3M144"/>
<name>J3M144_ORYBR</name>
<evidence type="ECO:0000256" key="1">
    <source>
        <dbReference type="SAM" id="MobiDB-lite"/>
    </source>
</evidence>
<keyword evidence="3" id="KW-1185">Reference proteome</keyword>
<evidence type="ECO:0000313" key="3">
    <source>
        <dbReference type="Proteomes" id="UP000006038"/>
    </source>
</evidence>
<feature type="compositionally biased region" description="Acidic residues" evidence="1">
    <location>
        <begin position="11"/>
        <end position="21"/>
    </location>
</feature>
<dbReference type="Proteomes" id="UP000006038">
    <property type="component" value="Chromosome 4"/>
</dbReference>
<dbReference type="Gramene" id="OB04G31190.1">
    <property type="protein sequence ID" value="OB04G31190.1"/>
    <property type="gene ID" value="OB04G31190"/>
</dbReference>
<protein>
    <submittedName>
        <fullName evidence="2">Uncharacterized protein</fullName>
    </submittedName>
</protein>
<feature type="compositionally biased region" description="Basic and acidic residues" evidence="1">
    <location>
        <begin position="1"/>
        <end position="10"/>
    </location>
</feature>
<evidence type="ECO:0000313" key="2">
    <source>
        <dbReference type="EnsemblPlants" id="OB04G31190.1"/>
    </source>
</evidence>
<proteinExistence type="predicted"/>
<feature type="compositionally biased region" description="Pro residues" evidence="1">
    <location>
        <begin position="58"/>
        <end position="72"/>
    </location>
</feature>
<sequence length="139" mass="15482">MPETTRRNERDGDEDEEEEEERGGRGRGARRDRIRTVRCGARAGTDGGRCAGVGPAQTDPPPPPNFPAPDNLPPVSTRGWTRTDTDRWGHSCSLRVSLSFFFPLLFSCEAASVFPASHYETSVIFSTWFDCCSIKYLPK</sequence>
<feature type="region of interest" description="Disordered" evidence="1">
    <location>
        <begin position="1"/>
        <end position="80"/>
    </location>
</feature>
<dbReference type="HOGENOM" id="CLU_1848199_0_0_1"/>
<dbReference type="EnsemblPlants" id="OB04G31190.1">
    <property type="protein sequence ID" value="OB04G31190.1"/>
    <property type="gene ID" value="OB04G31190"/>
</dbReference>
<reference evidence="2" key="2">
    <citation type="submission" date="2013-04" db="UniProtKB">
        <authorList>
            <consortium name="EnsemblPlants"/>
        </authorList>
    </citation>
    <scope>IDENTIFICATION</scope>
</reference>
<accession>J3M144</accession>
<organism evidence="2">
    <name type="scientific">Oryza brachyantha</name>
    <name type="common">malo sina</name>
    <dbReference type="NCBI Taxonomy" id="4533"/>
    <lineage>
        <taxon>Eukaryota</taxon>
        <taxon>Viridiplantae</taxon>
        <taxon>Streptophyta</taxon>
        <taxon>Embryophyta</taxon>
        <taxon>Tracheophyta</taxon>
        <taxon>Spermatophyta</taxon>
        <taxon>Magnoliopsida</taxon>
        <taxon>Liliopsida</taxon>
        <taxon>Poales</taxon>
        <taxon>Poaceae</taxon>
        <taxon>BOP clade</taxon>
        <taxon>Oryzoideae</taxon>
        <taxon>Oryzeae</taxon>
        <taxon>Oryzinae</taxon>
        <taxon>Oryza</taxon>
    </lineage>
</organism>
<reference evidence="2" key="1">
    <citation type="journal article" date="2013" name="Nat. Commun.">
        <title>Whole-genome sequencing of Oryza brachyantha reveals mechanisms underlying Oryza genome evolution.</title>
        <authorList>
            <person name="Chen J."/>
            <person name="Huang Q."/>
            <person name="Gao D."/>
            <person name="Wang J."/>
            <person name="Lang Y."/>
            <person name="Liu T."/>
            <person name="Li B."/>
            <person name="Bai Z."/>
            <person name="Luis Goicoechea J."/>
            <person name="Liang C."/>
            <person name="Chen C."/>
            <person name="Zhang W."/>
            <person name="Sun S."/>
            <person name="Liao Y."/>
            <person name="Zhang X."/>
            <person name="Yang L."/>
            <person name="Song C."/>
            <person name="Wang M."/>
            <person name="Shi J."/>
            <person name="Liu G."/>
            <person name="Liu J."/>
            <person name="Zhou H."/>
            <person name="Zhou W."/>
            <person name="Yu Q."/>
            <person name="An N."/>
            <person name="Chen Y."/>
            <person name="Cai Q."/>
            <person name="Wang B."/>
            <person name="Liu B."/>
            <person name="Min J."/>
            <person name="Huang Y."/>
            <person name="Wu H."/>
            <person name="Li Z."/>
            <person name="Zhang Y."/>
            <person name="Yin Y."/>
            <person name="Song W."/>
            <person name="Jiang J."/>
            <person name="Jackson S.A."/>
            <person name="Wing R.A."/>
            <person name="Wang J."/>
            <person name="Chen M."/>
        </authorList>
    </citation>
    <scope>NUCLEOTIDE SEQUENCE [LARGE SCALE GENOMIC DNA]</scope>
    <source>
        <strain evidence="2">cv. IRGC 101232</strain>
    </source>
</reference>